<protein>
    <recommendedName>
        <fullName evidence="4">DUF4309 domain-containing protein</fullName>
    </recommendedName>
</protein>
<organism evidence="2 3">
    <name type="scientific">Bacillus carboniphilus</name>
    <dbReference type="NCBI Taxonomy" id="86663"/>
    <lineage>
        <taxon>Bacteria</taxon>
        <taxon>Bacillati</taxon>
        <taxon>Bacillota</taxon>
        <taxon>Bacilli</taxon>
        <taxon>Bacillales</taxon>
        <taxon>Bacillaceae</taxon>
        <taxon>Bacillus</taxon>
    </lineage>
</organism>
<evidence type="ECO:0000313" key="3">
    <source>
        <dbReference type="Proteomes" id="UP001197974"/>
    </source>
</evidence>
<keyword evidence="1" id="KW-0472">Membrane</keyword>
<keyword evidence="3" id="KW-1185">Reference proteome</keyword>
<name>A0ABY9JVH5_9BACI</name>
<evidence type="ECO:0000313" key="2">
    <source>
        <dbReference type="EMBL" id="WLR43406.1"/>
    </source>
</evidence>
<sequence length="207" mass="23345">MRNQKEKQQSELNKMDDIETINNKVNHDSEEIPLDENEEETLFLGESKFRTGFGLLSIVFLVITILTTTTLTEEEALAEIKNRSSESITSSFKLTAETKVQLESQDFEVTDFEGNGTARMLIWDFTGHSGNEVQILVDGQVIRDVHILNDNVAAYSVPVPSVVTIRGLDSTTETPIQYAVKFPDRKQTLFNVVPIEGTNQYTLVPRF</sequence>
<keyword evidence="1" id="KW-0812">Transmembrane</keyword>
<gene>
    <name evidence="2" type="ORF">LC087_04295</name>
</gene>
<accession>A0ABY9JVH5</accession>
<feature type="transmembrane region" description="Helical" evidence="1">
    <location>
        <begin position="53"/>
        <end position="72"/>
    </location>
</feature>
<proteinExistence type="predicted"/>
<evidence type="ECO:0008006" key="4">
    <source>
        <dbReference type="Google" id="ProtNLM"/>
    </source>
</evidence>
<dbReference type="EMBL" id="CP129013">
    <property type="protein sequence ID" value="WLR43406.1"/>
    <property type="molecule type" value="Genomic_DNA"/>
</dbReference>
<dbReference type="Proteomes" id="UP001197974">
    <property type="component" value="Chromosome"/>
</dbReference>
<dbReference type="RefSeq" id="WP_226539522.1">
    <property type="nucleotide sequence ID" value="NZ_CP129013.1"/>
</dbReference>
<reference evidence="2 3" key="1">
    <citation type="submission" date="2023-06" db="EMBL/GenBank/DDBJ databases">
        <title>Five Gram-positive bacteria isolated from mangrove sediments in Shenzhen, Guangdong, China.</title>
        <authorList>
            <person name="Yu S."/>
            <person name="Zheng W."/>
            <person name="Huang Y."/>
        </authorList>
    </citation>
    <scope>NUCLEOTIDE SEQUENCE [LARGE SCALE GENOMIC DNA]</scope>
    <source>
        <strain evidence="2 3">SaN35-3</strain>
    </source>
</reference>
<evidence type="ECO:0000256" key="1">
    <source>
        <dbReference type="SAM" id="Phobius"/>
    </source>
</evidence>
<keyword evidence="1" id="KW-1133">Transmembrane helix</keyword>